<evidence type="ECO:0000313" key="2">
    <source>
        <dbReference type="Proteomes" id="UP000049855"/>
    </source>
</evidence>
<sequence length="42" mass="4269">MDSVFGNRAAAAEKIECSAIGTGEIATLALAMTRDVIASNAK</sequence>
<gene>
    <name evidence="1" type="ORF">SpAn4DRAFT_3384</name>
</gene>
<dbReference type="Proteomes" id="UP000049855">
    <property type="component" value="Unassembled WGS sequence"/>
</dbReference>
<organism evidence="1 2">
    <name type="scientific">Sporomusa ovata</name>
    <dbReference type="NCBI Taxonomy" id="2378"/>
    <lineage>
        <taxon>Bacteria</taxon>
        <taxon>Bacillati</taxon>
        <taxon>Bacillota</taxon>
        <taxon>Negativicutes</taxon>
        <taxon>Selenomonadales</taxon>
        <taxon>Sporomusaceae</taxon>
        <taxon>Sporomusa</taxon>
    </lineage>
</organism>
<evidence type="ECO:0000313" key="1">
    <source>
        <dbReference type="EMBL" id="CQR72924.1"/>
    </source>
</evidence>
<accession>A0A0U1L1Y8</accession>
<dbReference type="EMBL" id="CTRP01000011">
    <property type="protein sequence ID" value="CQR72924.1"/>
    <property type="molecule type" value="Genomic_DNA"/>
</dbReference>
<dbReference type="AlphaFoldDB" id="A0A0U1L1Y8"/>
<proteinExistence type="predicted"/>
<name>A0A0U1L1Y8_9FIRM</name>
<reference evidence="2" key="1">
    <citation type="submission" date="2015-03" db="EMBL/GenBank/DDBJ databases">
        <authorList>
            <person name="Nijsse Bart"/>
        </authorList>
    </citation>
    <scope>NUCLEOTIDE SEQUENCE [LARGE SCALE GENOMIC DNA]</scope>
</reference>
<keyword evidence="2" id="KW-1185">Reference proteome</keyword>
<protein>
    <submittedName>
        <fullName evidence="1">Uncharacterized protein</fullName>
    </submittedName>
</protein>